<dbReference type="CDD" id="cd01347">
    <property type="entry name" value="ligand_gated_channel"/>
    <property type="match status" value="1"/>
</dbReference>
<comment type="similarity">
    <text evidence="11 12">Belongs to the TonB-dependent receptor family.</text>
</comment>
<evidence type="ECO:0000259" key="14">
    <source>
        <dbReference type="SMART" id="SM00965"/>
    </source>
</evidence>
<evidence type="ECO:0000256" key="1">
    <source>
        <dbReference type="ARBA" id="ARBA00004571"/>
    </source>
</evidence>
<dbReference type="PANTHER" id="PTHR32552:SF81">
    <property type="entry name" value="TONB-DEPENDENT OUTER MEMBRANE RECEPTOR"/>
    <property type="match status" value="1"/>
</dbReference>
<dbReference type="Gene3D" id="3.55.50.30">
    <property type="match status" value="1"/>
</dbReference>
<evidence type="ECO:0000313" key="16">
    <source>
        <dbReference type="Proteomes" id="UP001259572"/>
    </source>
</evidence>
<evidence type="ECO:0000256" key="13">
    <source>
        <dbReference type="SAM" id="SignalP"/>
    </source>
</evidence>
<keyword evidence="2 11" id="KW-0813">Transport</keyword>
<feature type="domain" description="Secretin/TonB short N-terminal" evidence="14">
    <location>
        <begin position="53"/>
        <end position="104"/>
    </location>
</feature>
<dbReference type="Pfam" id="PF07660">
    <property type="entry name" value="STN"/>
    <property type="match status" value="1"/>
</dbReference>
<dbReference type="Gene3D" id="2.40.170.20">
    <property type="entry name" value="TonB-dependent receptor, beta-barrel domain"/>
    <property type="match status" value="1"/>
</dbReference>
<sequence length="840" mass="90484">MRTNFLATGLMSSAAIVCTVAAAQPALAQTKAFNLPAQPAAQGIPAFAAQAGVKIVASGRQTAGKRTRAVRGEMSVDRALDLLLQGTGLTARATGSQTYAVVPLDRVASAAPVKLALATEQALIAQDDVRSTAGGPAEAVADAGQEDIVVTANRREESVQDVASAVTAIGQAEIEKRGMDSFESFARSVPGLTMNQSVRNRAAFNIRGVSTNLTGSNTQDPVSVYINETPVSDTFGASVQPDLRLFDVERIEVLRGPQGTLFGSGSLGGTIRIITNKPDTSRFEAAGRVDLGTTEHGGMRQRYDAMVNIPLVDDTLAIRAVGYYRDEEGWVRNVTLGTRNDTVDWGARVALRWTPTSNLTVTATGIHQESDPEDGDSWNPALGKFRRSSAISEGRPLNLDNLNLTIDYDIDGFATLTSSSTYQSSKTAVRGDLGPLLGAGTPNFISDSDPWASRYYVQELRLVSNTRSRLEWVLGAFYINRRTDVDYLITAPGLDDFFGGIIGSDLYFASPITTKSSELAAYADGSYEIFDGLKIHAGARVFRTTADYIEDGRVALNFGTLAYDPPLFFANNSKGTNLTWRAGLSYQPDNDLLFYGNVSKGFRVGQVNANFGPSPVDPTDYVIPEGYDPDSTINYELGAKTSFLDNRLTVNIAAYHIAWSNIQIDGTRISDFRTFIANAGKAHITGVEAEINAKPVRGLNLYATATVQGGKIDSVPADIIVPAAEGDRLPGLAKLKLSGGAEYRWDLSRNYEAYVRVDGQYTGKTPNDFANSGLNPFYAINDDFTSIDASIGLDTAWGNVALYGENLTDNDAIILKTLSSPNPYNTLRPRTFGIRLTYRH</sequence>
<accession>A0ABU3Q9Y2</accession>
<evidence type="ECO:0000256" key="6">
    <source>
        <dbReference type="ARBA" id="ARBA00023004"/>
    </source>
</evidence>
<evidence type="ECO:0000256" key="2">
    <source>
        <dbReference type="ARBA" id="ARBA00022448"/>
    </source>
</evidence>
<evidence type="ECO:0000256" key="10">
    <source>
        <dbReference type="ARBA" id="ARBA00023237"/>
    </source>
</evidence>
<dbReference type="Pfam" id="PF07715">
    <property type="entry name" value="Plug"/>
    <property type="match status" value="1"/>
</dbReference>
<evidence type="ECO:0000256" key="9">
    <source>
        <dbReference type="ARBA" id="ARBA00023136"/>
    </source>
</evidence>
<keyword evidence="4" id="KW-0410">Iron transport</keyword>
<organism evidence="15 16">
    <name type="scientific">Sphingosinicella rhizophila</name>
    <dbReference type="NCBI Taxonomy" id="3050082"/>
    <lineage>
        <taxon>Bacteria</taxon>
        <taxon>Pseudomonadati</taxon>
        <taxon>Pseudomonadota</taxon>
        <taxon>Alphaproteobacteria</taxon>
        <taxon>Sphingomonadales</taxon>
        <taxon>Sphingosinicellaceae</taxon>
        <taxon>Sphingosinicella</taxon>
    </lineage>
</organism>
<keyword evidence="7" id="KW-0406">Ion transport</keyword>
<dbReference type="InterPro" id="IPR036942">
    <property type="entry name" value="Beta-barrel_TonB_sf"/>
</dbReference>
<feature type="signal peptide" evidence="13">
    <location>
        <begin position="1"/>
        <end position="28"/>
    </location>
</feature>
<evidence type="ECO:0000256" key="12">
    <source>
        <dbReference type="RuleBase" id="RU003357"/>
    </source>
</evidence>
<keyword evidence="3 11" id="KW-1134">Transmembrane beta strand</keyword>
<evidence type="ECO:0000256" key="11">
    <source>
        <dbReference type="PROSITE-ProRule" id="PRU01360"/>
    </source>
</evidence>
<dbReference type="SMART" id="SM00965">
    <property type="entry name" value="STN"/>
    <property type="match status" value="1"/>
</dbReference>
<evidence type="ECO:0000256" key="5">
    <source>
        <dbReference type="ARBA" id="ARBA00022692"/>
    </source>
</evidence>
<dbReference type="PANTHER" id="PTHR32552">
    <property type="entry name" value="FERRICHROME IRON RECEPTOR-RELATED"/>
    <property type="match status" value="1"/>
</dbReference>
<dbReference type="Proteomes" id="UP001259572">
    <property type="component" value="Unassembled WGS sequence"/>
</dbReference>
<keyword evidence="6" id="KW-0408">Iron</keyword>
<evidence type="ECO:0000256" key="3">
    <source>
        <dbReference type="ARBA" id="ARBA00022452"/>
    </source>
</evidence>
<dbReference type="RefSeq" id="WP_315727216.1">
    <property type="nucleotide sequence ID" value="NZ_JAVUPU010000007.1"/>
</dbReference>
<keyword evidence="15" id="KW-0675">Receptor</keyword>
<dbReference type="Pfam" id="PF00593">
    <property type="entry name" value="TonB_dep_Rec_b-barrel"/>
    <property type="match status" value="1"/>
</dbReference>
<dbReference type="InterPro" id="IPR000531">
    <property type="entry name" value="Beta-barrel_TonB"/>
</dbReference>
<feature type="chain" id="PRO_5046315182" evidence="13">
    <location>
        <begin position="29"/>
        <end position="840"/>
    </location>
</feature>
<protein>
    <submittedName>
        <fullName evidence="15">TonB-dependent receptor</fullName>
    </submittedName>
</protein>
<reference evidence="15 16" key="1">
    <citation type="submission" date="2023-05" db="EMBL/GenBank/DDBJ databases">
        <authorList>
            <person name="Guo Y."/>
        </authorList>
    </citation>
    <scope>NUCLEOTIDE SEQUENCE [LARGE SCALE GENOMIC DNA]</scope>
    <source>
        <strain evidence="15 16">GR2756</strain>
    </source>
</reference>
<keyword evidence="13" id="KW-0732">Signal</keyword>
<proteinExistence type="inferred from homology"/>
<keyword evidence="8 12" id="KW-0798">TonB box</keyword>
<evidence type="ECO:0000256" key="4">
    <source>
        <dbReference type="ARBA" id="ARBA00022496"/>
    </source>
</evidence>
<comment type="subcellular location">
    <subcellularLocation>
        <location evidence="1 11">Cell outer membrane</location>
        <topology evidence="1 11">Multi-pass membrane protein</topology>
    </subcellularLocation>
</comment>
<keyword evidence="16" id="KW-1185">Reference proteome</keyword>
<dbReference type="SUPFAM" id="SSF56935">
    <property type="entry name" value="Porins"/>
    <property type="match status" value="1"/>
</dbReference>
<dbReference type="PROSITE" id="PS52016">
    <property type="entry name" value="TONB_DEPENDENT_REC_3"/>
    <property type="match status" value="1"/>
</dbReference>
<evidence type="ECO:0000313" key="15">
    <source>
        <dbReference type="EMBL" id="MDT9600117.1"/>
    </source>
</evidence>
<gene>
    <name evidence="15" type="ORF">RQX22_14245</name>
</gene>
<dbReference type="EMBL" id="JAVUPU010000007">
    <property type="protein sequence ID" value="MDT9600117.1"/>
    <property type="molecule type" value="Genomic_DNA"/>
</dbReference>
<dbReference type="InterPro" id="IPR012910">
    <property type="entry name" value="Plug_dom"/>
</dbReference>
<keyword evidence="10 11" id="KW-0998">Cell outer membrane</keyword>
<keyword evidence="5 11" id="KW-0812">Transmembrane</keyword>
<name>A0ABU3Q9Y2_9SPHN</name>
<dbReference type="InterPro" id="IPR039426">
    <property type="entry name" value="TonB-dep_rcpt-like"/>
</dbReference>
<dbReference type="InterPro" id="IPR011662">
    <property type="entry name" value="Secretin/TonB_short_N"/>
</dbReference>
<evidence type="ECO:0000256" key="8">
    <source>
        <dbReference type="ARBA" id="ARBA00023077"/>
    </source>
</evidence>
<keyword evidence="9 11" id="KW-0472">Membrane</keyword>
<comment type="caution">
    <text evidence="15">The sequence shown here is derived from an EMBL/GenBank/DDBJ whole genome shotgun (WGS) entry which is preliminary data.</text>
</comment>
<evidence type="ECO:0000256" key="7">
    <source>
        <dbReference type="ARBA" id="ARBA00023065"/>
    </source>
</evidence>